<evidence type="ECO:0000256" key="1">
    <source>
        <dbReference type="SAM" id="Coils"/>
    </source>
</evidence>
<accession>A0A2V4EB74</accession>
<comment type="caution">
    <text evidence="3">The sequence shown here is derived from an EMBL/GenBank/DDBJ whole genome shotgun (WGS) entry which is preliminary data.</text>
</comment>
<keyword evidence="2" id="KW-0812">Transmembrane</keyword>
<keyword evidence="1" id="KW-0175">Coiled coil</keyword>
<dbReference type="AlphaFoldDB" id="A0A2V4EB74"/>
<sequence>MSYNGIDDLIINYEKTQQEQQKQQLEQQKIEEQKKLELKKKLEKNRIEQQKAICRKNLIFWLLIFVFEYLLTTFIFSSIFNTANPIKIIKIFAGLGSGTQMFVFVGFYLFATGIICWALSYIIVRPDK</sequence>
<protein>
    <submittedName>
        <fullName evidence="3">Uncharacterized protein</fullName>
    </submittedName>
</protein>
<evidence type="ECO:0000313" key="4">
    <source>
        <dbReference type="Proteomes" id="UP000247673"/>
    </source>
</evidence>
<dbReference type="RefSeq" id="WP_110447641.1">
    <property type="nucleotide sequence ID" value="NZ_CP132381.1"/>
</dbReference>
<feature type="transmembrane region" description="Helical" evidence="2">
    <location>
        <begin position="58"/>
        <end position="80"/>
    </location>
</feature>
<feature type="transmembrane region" description="Helical" evidence="2">
    <location>
        <begin position="100"/>
        <end position="124"/>
    </location>
</feature>
<proteinExistence type="predicted"/>
<keyword evidence="2" id="KW-0472">Membrane</keyword>
<evidence type="ECO:0000256" key="2">
    <source>
        <dbReference type="SAM" id="Phobius"/>
    </source>
</evidence>
<keyword evidence="4" id="KW-1185">Reference proteome</keyword>
<organism evidence="3 4">
    <name type="scientific">Gilliamella apis</name>
    <dbReference type="NCBI Taxonomy" id="1970738"/>
    <lineage>
        <taxon>Bacteria</taxon>
        <taxon>Pseudomonadati</taxon>
        <taxon>Pseudomonadota</taxon>
        <taxon>Gammaproteobacteria</taxon>
        <taxon>Orbales</taxon>
        <taxon>Orbaceae</taxon>
        <taxon>Gilliamella</taxon>
    </lineage>
</organism>
<feature type="coiled-coil region" evidence="1">
    <location>
        <begin position="6"/>
        <end position="45"/>
    </location>
</feature>
<gene>
    <name evidence="3" type="ORF">DKK78_05125</name>
</gene>
<evidence type="ECO:0000313" key="3">
    <source>
        <dbReference type="EMBL" id="PXY91703.1"/>
    </source>
</evidence>
<reference evidence="3 4" key="1">
    <citation type="submission" date="2018-05" db="EMBL/GenBank/DDBJ databases">
        <title>Reference genomes for bee gut microbiota database.</title>
        <authorList>
            <person name="Ellegaard K.M."/>
        </authorList>
    </citation>
    <scope>NUCLEOTIDE SEQUENCE [LARGE SCALE GENOMIC DNA]</scope>
    <source>
        <strain evidence="3 4">ESL0172</strain>
    </source>
</reference>
<keyword evidence="2" id="KW-1133">Transmembrane helix</keyword>
<dbReference type="Proteomes" id="UP000247673">
    <property type="component" value="Unassembled WGS sequence"/>
</dbReference>
<name>A0A2V4EB74_9GAMM</name>
<dbReference type="EMBL" id="QGLO01000004">
    <property type="protein sequence ID" value="PXY91703.1"/>
    <property type="molecule type" value="Genomic_DNA"/>
</dbReference>